<keyword evidence="8" id="KW-1133">Transmembrane helix</keyword>
<keyword evidence="8" id="KW-0812">Transmembrane</keyword>
<evidence type="ECO:0000259" key="9">
    <source>
        <dbReference type="PROSITE" id="PS50157"/>
    </source>
</evidence>
<evidence type="ECO:0000313" key="10">
    <source>
        <dbReference type="EMBL" id="KAJ7426964.1"/>
    </source>
</evidence>
<keyword evidence="6" id="KW-0539">Nucleus</keyword>
<dbReference type="SUPFAM" id="SSF57667">
    <property type="entry name" value="beta-beta-alpha zinc fingers"/>
    <property type="match status" value="1"/>
</dbReference>
<dbReference type="PANTHER" id="PTHR23226:SF416">
    <property type="entry name" value="FI01424P"/>
    <property type="match status" value="1"/>
</dbReference>
<dbReference type="Proteomes" id="UP001145742">
    <property type="component" value="Unassembled WGS sequence"/>
</dbReference>
<evidence type="ECO:0000256" key="4">
    <source>
        <dbReference type="ARBA" id="ARBA00022771"/>
    </source>
</evidence>
<keyword evidence="2" id="KW-0479">Metal-binding</keyword>
<feature type="domain" description="C2H2-type" evidence="9">
    <location>
        <begin position="36"/>
        <end position="63"/>
    </location>
</feature>
<dbReference type="PANTHER" id="PTHR23226">
    <property type="entry name" value="ZINC FINGER AND SCAN DOMAIN-CONTAINING"/>
    <property type="match status" value="1"/>
</dbReference>
<protein>
    <submittedName>
        <fullName evidence="10">DNA-binding protein</fullName>
    </submittedName>
</protein>
<organism evidence="10 11">
    <name type="scientific">Willisornis vidua</name>
    <name type="common">Xingu scale-backed antbird</name>
    <dbReference type="NCBI Taxonomy" id="1566151"/>
    <lineage>
        <taxon>Eukaryota</taxon>
        <taxon>Metazoa</taxon>
        <taxon>Chordata</taxon>
        <taxon>Craniata</taxon>
        <taxon>Vertebrata</taxon>
        <taxon>Euteleostomi</taxon>
        <taxon>Archelosauria</taxon>
        <taxon>Archosauria</taxon>
        <taxon>Dinosauria</taxon>
        <taxon>Saurischia</taxon>
        <taxon>Theropoda</taxon>
        <taxon>Coelurosauria</taxon>
        <taxon>Aves</taxon>
        <taxon>Neognathae</taxon>
        <taxon>Neoaves</taxon>
        <taxon>Telluraves</taxon>
        <taxon>Australaves</taxon>
        <taxon>Passeriformes</taxon>
        <taxon>Thamnophilidae</taxon>
        <taxon>Willisornis</taxon>
    </lineage>
</organism>
<evidence type="ECO:0000256" key="5">
    <source>
        <dbReference type="ARBA" id="ARBA00022833"/>
    </source>
</evidence>
<evidence type="ECO:0000256" key="1">
    <source>
        <dbReference type="ARBA" id="ARBA00004123"/>
    </source>
</evidence>
<dbReference type="GO" id="GO:0003677">
    <property type="term" value="F:DNA binding"/>
    <property type="evidence" value="ECO:0007669"/>
    <property type="project" value="UniProtKB-KW"/>
</dbReference>
<feature type="transmembrane region" description="Helical" evidence="8">
    <location>
        <begin position="6"/>
        <end position="23"/>
    </location>
</feature>
<comment type="caution">
    <text evidence="10">The sequence shown here is derived from an EMBL/GenBank/DDBJ whole genome shotgun (WGS) entry which is preliminary data.</text>
</comment>
<evidence type="ECO:0000313" key="11">
    <source>
        <dbReference type="Proteomes" id="UP001145742"/>
    </source>
</evidence>
<reference evidence="10" key="1">
    <citation type="submission" date="2019-10" db="EMBL/GenBank/DDBJ databases">
        <authorList>
            <person name="Soares A.E.R."/>
            <person name="Aleixo A."/>
            <person name="Schneider P."/>
            <person name="Miyaki C.Y."/>
            <person name="Schneider M.P."/>
            <person name="Mello C."/>
            <person name="Vasconcelos A.T.R."/>
        </authorList>
    </citation>
    <scope>NUCLEOTIDE SEQUENCE</scope>
    <source>
        <tissue evidence="10">Muscle</tissue>
    </source>
</reference>
<proteinExistence type="predicted"/>
<name>A0ABQ9DRB9_9PASS</name>
<dbReference type="PROSITE" id="PS50157">
    <property type="entry name" value="ZINC_FINGER_C2H2_2"/>
    <property type="match status" value="1"/>
</dbReference>
<accession>A0ABQ9DRB9</accession>
<evidence type="ECO:0000256" key="8">
    <source>
        <dbReference type="SAM" id="Phobius"/>
    </source>
</evidence>
<dbReference type="EMBL" id="WHWB01032111">
    <property type="protein sequence ID" value="KAJ7426964.1"/>
    <property type="molecule type" value="Genomic_DNA"/>
</dbReference>
<dbReference type="InterPro" id="IPR013087">
    <property type="entry name" value="Znf_C2H2_type"/>
</dbReference>
<comment type="subcellular location">
    <subcellularLocation>
        <location evidence="1">Nucleus</location>
    </subcellularLocation>
</comment>
<dbReference type="InterPro" id="IPR036236">
    <property type="entry name" value="Znf_C2H2_sf"/>
</dbReference>
<sequence>MLTGIRGFVLDFIFLVLGLSFHLSQKKIVYFREPPYMCRDYEKSFNTSSNLFTYQRIHTGDRPYKCLECGKRFQPS</sequence>
<keyword evidence="8" id="KW-0472">Membrane</keyword>
<gene>
    <name evidence="10" type="ORF">WISP_10787</name>
</gene>
<keyword evidence="4 7" id="KW-0863">Zinc-finger</keyword>
<evidence type="ECO:0000256" key="3">
    <source>
        <dbReference type="ARBA" id="ARBA00022737"/>
    </source>
</evidence>
<keyword evidence="11" id="KW-1185">Reference proteome</keyword>
<evidence type="ECO:0000256" key="2">
    <source>
        <dbReference type="ARBA" id="ARBA00022723"/>
    </source>
</evidence>
<dbReference type="Gene3D" id="3.30.160.60">
    <property type="entry name" value="Classic Zinc Finger"/>
    <property type="match status" value="2"/>
</dbReference>
<evidence type="ECO:0000256" key="6">
    <source>
        <dbReference type="ARBA" id="ARBA00023242"/>
    </source>
</evidence>
<keyword evidence="10" id="KW-0238">DNA-binding</keyword>
<keyword evidence="5" id="KW-0862">Zinc</keyword>
<evidence type="ECO:0000256" key="7">
    <source>
        <dbReference type="PROSITE-ProRule" id="PRU00042"/>
    </source>
</evidence>
<keyword evidence="3" id="KW-0677">Repeat</keyword>